<proteinExistence type="inferred from homology"/>
<feature type="binding site" evidence="6">
    <location>
        <position position="198"/>
    </location>
    <ligand>
        <name>S-adenosyl-L-methionine</name>
        <dbReference type="ChEBI" id="CHEBI:59789"/>
    </ligand>
</feature>
<keyword evidence="4 6" id="KW-0808">Transferase</keyword>
<feature type="binding site" evidence="6">
    <location>
        <position position="175"/>
    </location>
    <ligand>
        <name>S-adenosyl-L-methionine</name>
        <dbReference type="ChEBI" id="CHEBI:59789"/>
    </ligand>
</feature>
<dbReference type="PANTHER" id="PTHR43648:SF1">
    <property type="entry name" value="ELECTRON TRANSFER FLAVOPROTEIN BETA SUBUNIT LYSINE METHYLTRANSFERASE"/>
    <property type="match status" value="1"/>
</dbReference>
<keyword evidence="2 6" id="KW-0963">Cytoplasm</keyword>
<keyword evidence="5 6" id="KW-0949">S-adenosyl-L-methionine</keyword>
<keyword evidence="8" id="KW-1185">Reference proteome</keyword>
<dbReference type="SUPFAM" id="SSF53335">
    <property type="entry name" value="S-adenosyl-L-methionine-dependent methyltransferases"/>
    <property type="match status" value="1"/>
</dbReference>
<evidence type="ECO:0000256" key="1">
    <source>
        <dbReference type="ARBA" id="ARBA00009741"/>
    </source>
</evidence>
<feature type="binding site" evidence="6">
    <location>
        <position position="250"/>
    </location>
    <ligand>
        <name>S-adenosyl-L-methionine</name>
        <dbReference type="ChEBI" id="CHEBI:59789"/>
    </ligand>
</feature>
<evidence type="ECO:0000256" key="2">
    <source>
        <dbReference type="ARBA" id="ARBA00022490"/>
    </source>
</evidence>
<dbReference type="CDD" id="cd02440">
    <property type="entry name" value="AdoMet_MTases"/>
    <property type="match status" value="1"/>
</dbReference>
<dbReference type="GO" id="GO:0008276">
    <property type="term" value="F:protein methyltransferase activity"/>
    <property type="evidence" value="ECO:0007669"/>
    <property type="project" value="UniProtKB-UniRule"/>
</dbReference>
<gene>
    <name evidence="6" type="primary">prmA</name>
    <name evidence="7" type="ORF">FJQ54_09690</name>
</gene>
<feature type="binding site" evidence="6">
    <location>
        <position position="152"/>
    </location>
    <ligand>
        <name>S-adenosyl-L-methionine</name>
        <dbReference type="ChEBI" id="CHEBI:59789"/>
    </ligand>
</feature>
<name>A0A501XLK4_9SPHN</name>
<protein>
    <recommendedName>
        <fullName evidence="6">Ribosomal protein L11 methyltransferase</fullName>
        <shortName evidence="6">L11 Mtase</shortName>
        <ecNumber evidence="6">2.1.1.-</ecNumber>
    </recommendedName>
</protein>
<evidence type="ECO:0000256" key="5">
    <source>
        <dbReference type="ARBA" id="ARBA00022691"/>
    </source>
</evidence>
<dbReference type="PANTHER" id="PTHR43648">
    <property type="entry name" value="ELECTRON TRANSFER FLAVOPROTEIN BETA SUBUNIT LYSINE METHYLTRANSFERASE"/>
    <property type="match status" value="1"/>
</dbReference>
<organism evidence="7 8">
    <name type="scientific">Sandaracinobacter neustonicus</name>
    <dbReference type="NCBI Taxonomy" id="1715348"/>
    <lineage>
        <taxon>Bacteria</taxon>
        <taxon>Pseudomonadati</taxon>
        <taxon>Pseudomonadota</taxon>
        <taxon>Alphaproteobacteria</taxon>
        <taxon>Sphingomonadales</taxon>
        <taxon>Sphingosinicellaceae</taxon>
        <taxon>Sandaracinobacter</taxon>
    </lineage>
</organism>
<accession>A0A501XLK4</accession>
<evidence type="ECO:0000256" key="3">
    <source>
        <dbReference type="ARBA" id="ARBA00022603"/>
    </source>
</evidence>
<comment type="catalytic activity">
    <reaction evidence="6">
        <text>L-lysyl-[protein] + 3 S-adenosyl-L-methionine = N(6),N(6),N(6)-trimethyl-L-lysyl-[protein] + 3 S-adenosyl-L-homocysteine + 3 H(+)</text>
        <dbReference type="Rhea" id="RHEA:54192"/>
        <dbReference type="Rhea" id="RHEA-COMP:9752"/>
        <dbReference type="Rhea" id="RHEA-COMP:13826"/>
        <dbReference type="ChEBI" id="CHEBI:15378"/>
        <dbReference type="ChEBI" id="CHEBI:29969"/>
        <dbReference type="ChEBI" id="CHEBI:57856"/>
        <dbReference type="ChEBI" id="CHEBI:59789"/>
        <dbReference type="ChEBI" id="CHEBI:61961"/>
    </reaction>
</comment>
<dbReference type="Pfam" id="PF06325">
    <property type="entry name" value="PrmA"/>
    <property type="match status" value="1"/>
</dbReference>
<comment type="subcellular location">
    <subcellularLocation>
        <location evidence="6">Cytoplasm</location>
    </subcellularLocation>
</comment>
<dbReference type="Proteomes" id="UP000319897">
    <property type="component" value="Unassembled WGS sequence"/>
</dbReference>
<keyword evidence="7" id="KW-0689">Ribosomal protein</keyword>
<comment type="caution">
    <text evidence="7">The sequence shown here is derived from an EMBL/GenBank/DDBJ whole genome shotgun (WGS) entry which is preliminary data.</text>
</comment>
<dbReference type="EC" id="2.1.1.-" evidence="6"/>
<sequence>MGRAQGGSRSRHRSRAAGAGMSSWLATLPCSRAEADMAALLDDPFPGAEPMPSLAAAETADGWELRLYHEEEPGADLLAAFAALAPSSAAAPSVSLLPDEDWVTLSQAGLEPVDIGRFHVHTGEAQGGQKPGQWPIRIDAGLAFGTGQHATTAGCIAMAAGLAKQGSKRNVLDVGTGSGLLAFAARKLFPKARLTAADLDPVAAKVAVENARLNGVPLGRGAGAISLLAAPGVEHPLIAGRAPYDLVFANILAGPLVALAPSVSAVVARGGHLILAGLLQPQAGKVIAAYHAQGLTLINRSPRREWPVLLFRKDAPANRRAALRGARRETAGRGWQIDSL</sequence>
<keyword evidence="7" id="KW-0687">Ribonucleoprotein</keyword>
<keyword evidence="3 6" id="KW-0489">Methyltransferase</keyword>
<evidence type="ECO:0000256" key="6">
    <source>
        <dbReference type="HAMAP-Rule" id="MF_00735"/>
    </source>
</evidence>
<dbReference type="InterPro" id="IPR029063">
    <property type="entry name" value="SAM-dependent_MTases_sf"/>
</dbReference>
<dbReference type="GO" id="GO:0005840">
    <property type="term" value="C:ribosome"/>
    <property type="evidence" value="ECO:0007669"/>
    <property type="project" value="UniProtKB-KW"/>
</dbReference>
<dbReference type="InterPro" id="IPR050078">
    <property type="entry name" value="Ribosomal_L11_MeTrfase_PrmA"/>
</dbReference>
<dbReference type="Gene3D" id="3.40.50.150">
    <property type="entry name" value="Vaccinia Virus protein VP39"/>
    <property type="match status" value="1"/>
</dbReference>
<evidence type="ECO:0000313" key="7">
    <source>
        <dbReference type="EMBL" id="TPE61154.1"/>
    </source>
</evidence>
<evidence type="ECO:0000313" key="8">
    <source>
        <dbReference type="Proteomes" id="UP000319897"/>
    </source>
</evidence>
<comment type="function">
    <text evidence="6">Methylates ribosomal protein L11.</text>
</comment>
<dbReference type="AlphaFoldDB" id="A0A501XLK4"/>
<dbReference type="InterPro" id="IPR004498">
    <property type="entry name" value="Ribosomal_PrmA_MeTrfase"/>
</dbReference>
<dbReference type="OrthoDB" id="9785995at2"/>
<dbReference type="GO" id="GO:0032259">
    <property type="term" value="P:methylation"/>
    <property type="evidence" value="ECO:0007669"/>
    <property type="project" value="UniProtKB-KW"/>
</dbReference>
<dbReference type="GO" id="GO:0005737">
    <property type="term" value="C:cytoplasm"/>
    <property type="evidence" value="ECO:0007669"/>
    <property type="project" value="UniProtKB-SubCell"/>
</dbReference>
<comment type="similarity">
    <text evidence="1 6">Belongs to the methyltransferase superfamily. PrmA family.</text>
</comment>
<dbReference type="HAMAP" id="MF_00735">
    <property type="entry name" value="Methyltr_PrmA"/>
    <property type="match status" value="1"/>
</dbReference>
<evidence type="ECO:0000256" key="4">
    <source>
        <dbReference type="ARBA" id="ARBA00022679"/>
    </source>
</evidence>
<dbReference type="EMBL" id="VFSU01000024">
    <property type="protein sequence ID" value="TPE61154.1"/>
    <property type="molecule type" value="Genomic_DNA"/>
</dbReference>
<reference evidence="7 8" key="1">
    <citation type="submission" date="2019-06" db="EMBL/GenBank/DDBJ databases">
        <authorList>
            <person name="Lee I."/>
            <person name="Jang G.I."/>
            <person name="Hwang C.Y."/>
        </authorList>
    </citation>
    <scope>NUCLEOTIDE SEQUENCE [LARGE SCALE GENOMIC DNA]</scope>
    <source>
        <strain evidence="7 8">PAMC 28131</strain>
    </source>
</reference>